<evidence type="ECO:0000313" key="3">
    <source>
        <dbReference type="Proteomes" id="UP000067738"/>
    </source>
</evidence>
<dbReference type="InterPro" id="IPR029044">
    <property type="entry name" value="Nucleotide-diphossugar_trans"/>
</dbReference>
<keyword evidence="2" id="KW-0808">Transferase</keyword>
<proteinExistence type="predicted"/>
<dbReference type="Gene3D" id="3.90.550.10">
    <property type="entry name" value="Spore Coat Polysaccharide Biosynthesis Protein SpsA, Chain A"/>
    <property type="match status" value="1"/>
</dbReference>
<dbReference type="EMBL" id="CP011266">
    <property type="protein sequence ID" value="ALT69296.1"/>
    <property type="molecule type" value="Genomic_DNA"/>
</dbReference>
<dbReference type="GO" id="GO:0016758">
    <property type="term" value="F:hexosyltransferase activity"/>
    <property type="evidence" value="ECO:0007669"/>
    <property type="project" value="UniProtKB-ARBA"/>
</dbReference>
<evidence type="ECO:0000259" key="1">
    <source>
        <dbReference type="Pfam" id="PF00535"/>
    </source>
</evidence>
<evidence type="ECO:0000313" key="2">
    <source>
        <dbReference type="EMBL" id="ALT69296.1"/>
    </source>
</evidence>
<keyword evidence="3" id="KW-1185">Reference proteome</keyword>
<dbReference type="AlphaFoldDB" id="A0A0U3E8M1"/>
<dbReference type="KEGG" id="mmil:sm9_1523"/>
<sequence>MWCIIINYKISVIIPVYNAENDISFAIDSIINQTFGFDYIELILVDDASTDLSKEIINQYVEKYDNIKLIELKQNSGLPGKPRSLGIDYATSDYIIFLDSDDTYQKNAFEILYDTIKEENSDFVISSHYINLDGDMVKANLFPTNEQLISFNPLESQEKFDKLSYNHLVAPWGKIFKKNLIINNNISFPDDSLCEDTYFYFKCLINSKKVSILPKNYLYIYNTFEDKKTAIHGHDLEKFNNFLKGMEYTYELLDNVNLSINVFLAENIGSLLLIFSNLDKKEKKEAILKIYDFEKDLDIQIPRKEISILNNLILKKDFKKAIFISNLYSLFYNNILIKNIYRKFNNNKNS</sequence>
<gene>
    <name evidence="2" type="ORF">sm9_1523</name>
</gene>
<reference evidence="2 3" key="1">
    <citation type="submission" date="2015-04" db="EMBL/GenBank/DDBJ databases">
        <title>The complete genome sequence of the rumen methanogen Methanobrevibacter millerae SM9.</title>
        <authorList>
            <person name="Leahy S.C."/>
            <person name="Kelly W.J."/>
            <person name="Pacheco D.M."/>
            <person name="Li D."/>
            <person name="Altermann E."/>
            <person name="Attwood G.T."/>
        </authorList>
    </citation>
    <scope>NUCLEOTIDE SEQUENCE [LARGE SCALE GENOMIC DNA]</scope>
    <source>
        <strain evidence="2 3">SM9</strain>
    </source>
</reference>
<protein>
    <submittedName>
        <fullName evidence="2">Glycosyl transferase GT2 family</fullName>
    </submittedName>
</protein>
<dbReference type="Proteomes" id="UP000067738">
    <property type="component" value="Chromosome"/>
</dbReference>
<organism evidence="2 3">
    <name type="scientific">Methanobrevibacter millerae</name>
    <dbReference type="NCBI Taxonomy" id="230361"/>
    <lineage>
        <taxon>Archaea</taxon>
        <taxon>Methanobacteriati</taxon>
        <taxon>Methanobacteriota</taxon>
        <taxon>Methanomada group</taxon>
        <taxon>Methanobacteria</taxon>
        <taxon>Methanobacteriales</taxon>
        <taxon>Methanobacteriaceae</taxon>
        <taxon>Methanobrevibacter</taxon>
    </lineage>
</organism>
<accession>A0A0U3E8M1</accession>
<name>A0A0U3E8M1_9EURY</name>
<dbReference type="Pfam" id="PF00535">
    <property type="entry name" value="Glycos_transf_2"/>
    <property type="match status" value="1"/>
</dbReference>
<dbReference type="GeneID" id="26736465"/>
<feature type="domain" description="Glycosyltransferase 2-like" evidence="1">
    <location>
        <begin position="11"/>
        <end position="162"/>
    </location>
</feature>
<dbReference type="SUPFAM" id="SSF53448">
    <property type="entry name" value="Nucleotide-diphospho-sugar transferases"/>
    <property type="match status" value="1"/>
</dbReference>
<dbReference type="CDD" id="cd00761">
    <property type="entry name" value="Glyco_tranf_GTA_type"/>
    <property type="match status" value="1"/>
</dbReference>
<dbReference type="PATRIC" id="fig|230361.4.peg.1574"/>
<dbReference type="RefSeq" id="WP_232299107.1">
    <property type="nucleotide sequence ID" value="NZ_CP011266.1"/>
</dbReference>
<dbReference type="PANTHER" id="PTHR22916">
    <property type="entry name" value="GLYCOSYLTRANSFERASE"/>
    <property type="match status" value="1"/>
</dbReference>
<dbReference type="InterPro" id="IPR001173">
    <property type="entry name" value="Glyco_trans_2-like"/>
</dbReference>
<dbReference type="PANTHER" id="PTHR22916:SF3">
    <property type="entry name" value="UDP-GLCNAC:BETAGAL BETA-1,3-N-ACETYLGLUCOSAMINYLTRANSFERASE-LIKE PROTEIN 1"/>
    <property type="match status" value="1"/>
</dbReference>